<dbReference type="AlphaFoldDB" id="A0A8J9VUK7"/>
<dbReference type="Pfam" id="PF00011">
    <property type="entry name" value="HSP20"/>
    <property type="match status" value="1"/>
</dbReference>
<dbReference type="PROSITE" id="PS01031">
    <property type="entry name" value="SHSP"/>
    <property type="match status" value="1"/>
</dbReference>
<dbReference type="InterPro" id="IPR008978">
    <property type="entry name" value="HSP20-like_chaperone"/>
</dbReference>
<dbReference type="GO" id="GO:0005737">
    <property type="term" value="C:cytoplasm"/>
    <property type="evidence" value="ECO:0007669"/>
    <property type="project" value="TreeGrafter"/>
</dbReference>
<comment type="similarity">
    <text evidence="2 3">Belongs to the small heat shock protein (HSP20) family.</text>
</comment>
<proteinExistence type="inferred from homology"/>
<evidence type="ECO:0000256" key="2">
    <source>
        <dbReference type="PROSITE-ProRule" id="PRU00285"/>
    </source>
</evidence>
<dbReference type="Proteomes" id="UP000838878">
    <property type="component" value="Chromosome 6"/>
</dbReference>
<dbReference type="GO" id="GO:0009408">
    <property type="term" value="P:response to heat"/>
    <property type="evidence" value="ECO:0007669"/>
    <property type="project" value="TreeGrafter"/>
</dbReference>
<keyword evidence="1" id="KW-0346">Stress response</keyword>
<dbReference type="Gene3D" id="2.60.40.790">
    <property type="match status" value="1"/>
</dbReference>
<evidence type="ECO:0000256" key="3">
    <source>
        <dbReference type="RuleBase" id="RU003616"/>
    </source>
</evidence>
<dbReference type="GO" id="GO:0051082">
    <property type="term" value="F:unfolded protein binding"/>
    <property type="evidence" value="ECO:0007669"/>
    <property type="project" value="TreeGrafter"/>
</dbReference>
<accession>A0A8J9VUK7</accession>
<dbReference type="OrthoDB" id="1431247at2759"/>
<reference evidence="5" key="1">
    <citation type="submission" date="2021-12" db="EMBL/GenBank/DDBJ databases">
        <authorList>
            <person name="Martin H S."/>
        </authorList>
    </citation>
    <scope>NUCLEOTIDE SEQUENCE</scope>
</reference>
<dbReference type="InterPro" id="IPR001436">
    <property type="entry name" value="Alpha-crystallin/sHSP_animal"/>
</dbReference>
<dbReference type="CDD" id="cd06526">
    <property type="entry name" value="metazoan_ACD"/>
    <property type="match status" value="1"/>
</dbReference>
<feature type="domain" description="SHSP" evidence="4">
    <location>
        <begin position="43"/>
        <end position="152"/>
    </location>
</feature>
<dbReference type="PRINTS" id="PR00299">
    <property type="entry name" value="ACRYSTALLIN"/>
</dbReference>
<dbReference type="PANTHER" id="PTHR45640:SF13">
    <property type="entry name" value="HEAT SHOCK PROTEIN 22-RELATED"/>
    <property type="match status" value="1"/>
</dbReference>
<dbReference type="EMBL" id="OV170226">
    <property type="protein sequence ID" value="CAH0727660.1"/>
    <property type="molecule type" value="Genomic_DNA"/>
</dbReference>
<name>A0A8J9VUK7_9NEOP</name>
<dbReference type="GO" id="GO:0005634">
    <property type="term" value="C:nucleus"/>
    <property type="evidence" value="ECO:0007669"/>
    <property type="project" value="TreeGrafter"/>
</dbReference>
<sequence>MSLIPLICEHRLGRRPEGYQLVPHDFFKPWESVFKQLQQLTTDMNELGLKDTSISSDTEKFQVSVDVQHFSPDEISVKVVNGFIIVEGNHEERRDEHGFVSRKFVRRYPLPKGCLPDTVKSKLSSDGVLTVIAPKILPMPSTGERIVPIIQTGPVKKQISE</sequence>
<dbReference type="SUPFAM" id="SSF49764">
    <property type="entry name" value="HSP20-like chaperones"/>
    <property type="match status" value="1"/>
</dbReference>
<protein>
    <recommendedName>
        <fullName evidence="4">SHSP domain-containing protein</fullName>
    </recommendedName>
</protein>
<evidence type="ECO:0000313" key="5">
    <source>
        <dbReference type="EMBL" id="CAH0727660.1"/>
    </source>
</evidence>
<evidence type="ECO:0000256" key="1">
    <source>
        <dbReference type="ARBA" id="ARBA00023016"/>
    </source>
</evidence>
<evidence type="ECO:0000259" key="4">
    <source>
        <dbReference type="PROSITE" id="PS01031"/>
    </source>
</evidence>
<gene>
    <name evidence="5" type="ORF">BINO364_LOCUS12967</name>
</gene>
<keyword evidence="6" id="KW-1185">Reference proteome</keyword>
<dbReference type="InterPro" id="IPR002068">
    <property type="entry name" value="A-crystallin/Hsp20_dom"/>
</dbReference>
<feature type="non-terminal residue" evidence="5">
    <location>
        <position position="161"/>
    </location>
</feature>
<dbReference type="GO" id="GO:0042026">
    <property type="term" value="P:protein refolding"/>
    <property type="evidence" value="ECO:0007669"/>
    <property type="project" value="TreeGrafter"/>
</dbReference>
<organism evidence="5 6">
    <name type="scientific">Brenthis ino</name>
    <name type="common">lesser marbled fritillary</name>
    <dbReference type="NCBI Taxonomy" id="405034"/>
    <lineage>
        <taxon>Eukaryota</taxon>
        <taxon>Metazoa</taxon>
        <taxon>Ecdysozoa</taxon>
        <taxon>Arthropoda</taxon>
        <taxon>Hexapoda</taxon>
        <taxon>Insecta</taxon>
        <taxon>Pterygota</taxon>
        <taxon>Neoptera</taxon>
        <taxon>Endopterygota</taxon>
        <taxon>Lepidoptera</taxon>
        <taxon>Glossata</taxon>
        <taxon>Ditrysia</taxon>
        <taxon>Papilionoidea</taxon>
        <taxon>Nymphalidae</taxon>
        <taxon>Heliconiinae</taxon>
        <taxon>Argynnini</taxon>
        <taxon>Brenthis</taxon>
    </lineage>
</organism>
<evidence type="ECO:0000313" key="6">
    <source>
        <dbReference type="Proteomes" id="UP000838878"/>
    </source>
</evidence>
<dbReference type="PANTHER" id="PTHR45640">
    <property type="entry name" value="HEAT SHOCK PROTEIN HSP-12.2-RELATED"/>
    <property type="match status" value="1"/>
</dbReference>